<dbReference type="Proteomes" id="UP000243406">
    <property type="component" value="Unassembled WGS sequence"/>
</dbReference>
<evidence type="ECO:0000256" key="6">
    <source>
        <dbReference type="ARBA" id="ARBA00023229"/>
    </source>
</evidence>
<accession>A0A1T5DDN7</accession>
<sequence>MISAIVVAAGKGTRMNAEINKQFIDLEGKAIVLRTIEKLVKDYLIDEVVVVIVKEEEAIYNEKVKPYIVTDKKVKLAYGGKERIDSVKNGLALVDESSEIVIIHDGVRPFFSSQDIKAVIEGAAQFDGCIIGVPVKDTIKVVDKNGFVFDTPDRASLFAVHTPQAFKKKALIDAYKNYETSSTYNLPTDDASLVEHNKGRIKTVIGSYDNIKITTKEDLVFAKAILHKYKEEE</sequence>
<dbReference type="NCBIfam" id="TIGR00453">
    <property type="entry name" value="ispD"/>
    <property type="match status" value="1"/>
</dbReference>
<keyword evidence="9" id="KW-1185">Reference proteome</keyword>
<proteinExistence type="inferred from homology"/>
<evidence type="ECO:0000313" key="9">
    <source>
        <dbReference type="Proteomes" id="UP000243406"/>
    </source>
</evidence>
<evidence type="ECO:0000256" key="2">
    <source>
        <dbReference type="ARBA" id="ARBA00004787"/>
    </source>
</evidence>
<dbReference type="PROSITE" id="PS01295">
    <property type="entry name" value="ISPD"/>
    <property type="match status" value="1"/>
</dbReference>
<comment type="function">
    <text evidence="7">Catalyzes the formation of 4-diphosphocytidyl-2-C-methyl-D-erythritol from CTP and 2-C-methyl-D-erythritol 4-phosphate (MEP).</text>
</comment>
<feature type="site" description="Transition state stabilizer" evidence="7">
    <location>
        <position position="21"/>
    </location>
</feature>
<keyword evidence="4 7" id="KW-0808">Transferase</keyword>
<dbReference type="InterPro" id="IPR050088">
    <property type="entry name" value="IspD/TarI_cytidylyltransf_bact"/>
</dbReference>
<comment type="pathway">
    <text evidence="2 7">Isoprenoid biosynthesis; isopentenyl diphosphate biosynthesis via DXP pathway; isopentenyl diphosphate from 1-deoxy-D-xylulose 5-phosphate: step 2/6.</text>
</comment>
<evidence type="ECO:0000256" key="7">
    <source>
        <dbReference type="HAMAP-Rule" id="MF_00108"/>
    </source>
</evidence>
<evidence type="ECO:0000313" key="8">
    <source>
        <dbReference type="EMBL" id="SKB69697.1"/>
    </source>
</evidence>
<feature type="site" description="Transition state stabilizer" evidence="7">
    <location>
        <position position="14"/>
    </location>
</feature>
<dbReference type="OrthoDB" id="9806837at2"/>
<dbReference type="InterPro" id="IPR029044">
    <property type="entry name" value="Nucleotide-diphossugar_trans"/>
</dbReference>
<evidence type="ECO:0000256" key="3">
    <source>
        <dbReference type="ARBA" id="ARBA00009789"/>
    </source>
</evidence>
<feature type="site" description="Positions MEP for the nucleophilic attack" evidence="7">
    <location>
        <position position="154"/>
    </location>
</feature>
<dbReference type="UniPathway" id="UPA00056">
    <property type="reaction ID" value="UER00093"/>
</dbReference>
<evidence type="ECO:0000256" key="4">
    <source>
        <dbReference type="ARBA" id="ARBA00022679"/>
    </source>
</evidence>
<protein>
    <recommendedName>
        <fullName evidence="7">2-C-methyl-D-erythritol 4-phosphate cytidylyltransferase</fullName>
        <ecNumber evidence="7">2.7.7.60</ecNumber>
    </recommendedName>
    <alternativeName>
        <fullName evidence="7">4-diphosphocytidyl-2C-methyl-D-erythritol synthase</fullName>
    </alternativeName>
    <alternativeName>
        <fullName evidence="7">MEP cytidylyltransferase</fullName>
        <shortName evidence="7">MCT</shortName>
    </alternativeName>
</protein>
<dbReference type="EC" id="2.7.7.60" evidence="7"/>
<dbReference type="SUPFAM" id="SSF53448">
    <property type="entry name" value="Nucleotide-diphospho-sugar transferases"/>
    <property type="match status" value="1"/>
</dbReference>
<evidence type="ECO:0000256" key="5">
    <source>
        <dbReference type="ARBA" id="ARBA00022695"/>
    </source>
</evidence>
<keyword evidence="5 7" id="KW-0548">Nucleotidyltransferase</keyword>
<dbReference type="InterPro" id="IPR018294">
    <property type="entry name" value="ISPD_synthase_CS"/>
</dbReference>
<dbReference type="InterPro" id="IPR034683">
    <property type="entry name" value="IspD/TarI"/>
</dbReference>
<dbReference type="Gene3D" id="3.90.550.10">
    <property type="entry name" value="Spore Coat Polysaccharide Biosynthesis Protein SpsA, Chain A"/>
    <property type="match status" value="1"/>
</dbReference>
<comment type="similarity">
    <text evidence="3 7">Belongs to the IspD/TarI cytidylyltransferase family. IspD subfamily.</text>
</comment>
<dbReference type="RefSeq" id="WP_079590555.1">
    <property type="nucleotide sequence ID" value="NZ_FUYN01000008.1"/>
</dbReference>
<dbReference type="FunFam" id="3.90.550.10:FF:000003">
    <property type="entry name" value="2-C-methyl-D-erythritol 4-phosphate cytidylyltransferase"/>
    <property type="match status" value="1"/>
</dbReference>
<comment type="catalytic activity">
    <reaction evidence="1 7">
        <text>2-C-methyl-D-erythritol 4-phosphate + CTP + H(+) = 4-CDP-2-C-methyl-D-erythritol + diphosphate</text>
        <dbReference type="Rhea" id="RHEA:13429"/>
        <dbReference type="ChEBI" id="CHEBI:15378"/>
        <dbReference type="ChEBI" id="CHEBI:33019"/>
        <dbReference type="ChEBI" id="CHEBI:37563"/>
        <dbReference type="ChEBI" id="CHEBI:57823"/>
        <dbReference type="ChEBI" id="CHEBI:58262"/>
        <dbReference type="EC" id="2.7.7.60"/>
    </reaction>
</comment>
<dbReference type="CDD" id="cd02516">
    <property type="entry name" value="CDP-ME_synthetase"/>
    <property type="match status" value="1"/>
</dbReference>
<dbReference type="EMBL" id="FUYN01000008">
    <property type="protein sequence ID" value="SKB69697.1"/>
    <property type="molecule type" value="Genomic_DNA"/>
</dbReference>
<dbReference type="HAMAP" id="MF_00108">
    <property type="entry name" value="IspD"/>
    <property type="match status" value="1"/>
</dbReference>
<dbReference type="AlphaFoldDB" id="A0A1T5DDN7"/>
<dbReference type="GO" id="GO:0050518">
    <property type="term" value="F:2-C-methyl-D-erythritol 4-phosphate cytidylyltransferase activity"/>
    <property type="evidence" value="ECO:0007669"/>
    <property type="project" value="UniProtKB-UniRule"/>
</dbReference>
<gene>
    <name evidence="7" type="primary">ispD</name>
    <name evidence="8" type="ORF">SAMN02745120_2737</name>
</gene>
<dbReference type="GO" id="GO:0019288">
    <property type="term" value="P:isopentenyl diphosphate biosynthetic process, methylerythritol 4-phosphate pathway"/>
    <property type="evidence" value="ECO:0007669"/>
    <property type="project" value="UniProtKB-UniRule"/>
</dbReference>
<keyword evidence="6 7" id="KW-0414">Isoprene biosynthesis</keyword>
<dbReference type="PANTHER" id="PTHR32125:SF4">
    <property type="entry name" value="2-C-METHYL-D-ERYTHRITOL 4-PHOSPHATE CYTIDYLYLTRANSFERASE, CHLOROPLASTIC"/>
    <property type="match status" value="1"/>
</dbReference>
<reference evidence="9" key="1">
    <citation type="submission" date="2017-02" db="EMBL/GenBank/DDBJ databases">
        <authorList>
            <person name="Varghese N."/>
            <person name="Submissions S."/>
        </authorList>
    </citation>
    <scope>NUCLEOTIDE SEQUENCE [LARGE SCALE GENOMIC DNA]</scope>
    <source>
        <strain evidence="9">ATCC 35199</strain>
    </source>
</reference>
<dbReference type="InterPro" id="IPR001228">
    <property type="entry name" value="IspD"/>
</dbReference>
<name>A0A1T5DDN7_9FIRM</name>
<feature type="site" description="Positions MEP for the nucleophilic attack" evidence="7">
    <location>
        <position position="212"/>
    </location>
</feature>
<dbReference type="Pfam" id="PF01128">
    <property type="entry name" value="IspD"/>
    <property type="match status" value="1"/>
</dbReference>
<organism evidence="8 9">
    <name type="scientific">Acetoanaerobium noterae</name>
    <dbReference type="NCBI Taxonomy" id="745369"/>
    <lineage>
        <taxon>Bacteria</taxon>
        <taxon>Bacillati</taxon>
        <taxon>Bacillota</taxon>
        <taxon>Clostridia</taxon>
        <taxon>Peptostreptococcales</taxon>
        <taxon>Filifactoraceae</taxon>
        <taxon>Acetoanaerobium</taxon>
    </lineage>
</organism>
<dbReference type="PANTHER" id="PTHR32125">
    <property type="entry name" value="2-C-METHYL-D-ERYTHRITOL 4-PHOSPHATE CYTIDYLYLTRANSFERASE, CHLOROPLASTIC"/>
    <property type="match status" value="1"/>
</dbReference>
<evidence type="ECO:0000256" key="1">
    <source>
        <dbReference type="ARBA" id="ARBA00001282"/>
    </source>
</evidence>